<sequence length="497" mass="58445">MTARQHLKDQSNGWIENCLRKDLEPLDPVHTFNAVHKIVRSIEEFINISMHEVDLEQFNTLRVMPILRWNSYYNNLLDNMLRPRFEKVVVDRYKRVVLESHQMLVEFSMTGDNLGYSTVMEAAIFYQAFRRHFINTFLIVPTYCKGGVKLSESELLRVLVNISNFCLINVTALQTQLLLSHVYKDYQIDIYQNGAIVGNYQFDFLEKVFTEPERVSADDPVMGEAFKLVANRLLPLARGKVFSLSELTNECLLIKSYFEYFNHTDPIFTLLVNVVEKLVEHIKDEYFISVHQKRFDAILMSFGERDAEIIRQRLLHNSEDFVVISNSHHPFVKIGVHYKSNVNLIVRFLYNLKNASLNKSKQFQIKSGFIFENNVKIELGGLGFQIMDVKRIKRKEFDVVTFRDGVLFNFQCKNNFVDVTLIEKNREKFARKNSLLVRYYLKAIEKEVNREHLLIEKYGVQDVRHFVISRFPVVTKEPSIIMSKDLNRFRRPIVNKQ</sequence>
<evidence type="ECO:0000313" key="2">
    <source>
        <dbReference type="Proteomes" id="UP000251889"/>
    </source>
</evidence>
<keyword evidence="2" id="KW-1185">Reference proteome</keyword>
<comment type="caution">
    <text evidence="1">The sequence shown here is derived from an EMBL/GenBank/DDBJ whole genome shotgun (WGS) entry which is preliminary data.</text>
</comment>
<proteinExistence type="predicted"/>
<reference evidence="1 2" key="1">
    <citation type="submission" date="2018-06" db="EMBL/GenBank/DDBJ databases">
        <title>Chryseolinea flavus sp. nov., a member of the phylum Bacteroidetes isolated from soil.</title>
        <authorList>
            <person name="Li Y."/>
            <person name="Wang J."/>
        </authorList>
    </citation>
    <scope>NUCLEOTIDE SEQUENCE [LARGE SCALE GENOMIC DNA]</scope>
    <source>
        <strain evidence="1 2">SDU1-6</strain>
    </source>
</reference>
<dbReference type="AlphaFoldDB" id="A0A364Y0N1"/>
<evidence type="ECO:0000313" key="1">
    <source>
        <dbReference type="EMBL" id="RAV99644.1"/>
    </source>
</evidence>
<name>A0A364Y0N1_9BACT</name>
<accession>A0A364Y0N1</accession>
<organism evidence="1 2">
    <name type="scientific">Pseudochryseolinea flava</name>
    <dbReference type="NCBI Taxonomy" id="2059302"/>
    <lineage>
        <taxon>Bacteria</taxon>
        <taxon>Pseudomonadati</taxon>
        <taxon>Bacteroidota</taxon>
        <taxon>Cytophagia</taxon>
        <taxon>Cytophagales</taxon>
        <taxon>Fulvivirgaceae</taxon>
        <taxon>Pseudochryseolinea</taxon>
    </lineage>
</organism>
<dbReference type="EMBL" id="QMFY01000010">
    <property type="protein sequence ID" value="RAV99644.1"/>
    <property type="molecule type" value="Genomic_DNA"/>
</dbReference>
<dbReference type="Proteomes" id="UP000251889">
    <property type="component" value="Unassembled WGS sequence"/>
</dbReference>
<gene>
    <name evidence="1" type="ORF">DQQ10_18785</name>
</gene>
<protein>
    <submittedName>
        <fullName evidence="1">Uncharacterized protein</fullName>
    </submittedName>
</protein>